<dbReference type="PROSITE" id="PS51186">
    <property type="entry name" value="GNAT"/>
    <property type="match status" value="1"/>
</dbReference>
<dbReference type="Gene3D" id="3.40.630.30">
    <property type="match status" value="1"/>
</dbReference>
<dbReference type="GO" id="GO:0016747">
    <property type="term" value="F:acyltransferase activity, transferring groups other than amino-acyl groups"/>
    <property type="evidence" value="ECO:0007669"/>
    <property type="project" value="InterPro"/>
</dbReference>
<sequence>MVDAVGPTVTSRIEAMRAMFAEMTALVAKTYPETKGRTWGLHAVFVDPAMQGSGIGTWAMRKLLAKFPSVPVMLFTQEEQNMRWYSKKFGFEVVAPCECLVDRTLDGPKFTTWTMVSVPKSAGDAALAE</sequence>
<reference evidence="3" key="2">
    <citation type="submission" date="2009-11" db="EMBL/GenBank/DDBJ databases">
        <title>The Genome Sequence of Allomyces macrogynus strain ATCC 38327.</title>
        <authorList>
            <consortium name="The Broad Institute Genome Sequencing Platform"/>
            <person name="Russ C."/>
            <person name="Cuomo C."/>
            <person name="Shea T."/>
            <person name="Young S.K."/>
            <person name="Zeng Q."/>
            <person name="Koehrsen M."/>
            <person name="Haas B."/>
            <person name="Borodovsky M."/>
            <person name="Guigo R."/>
            <person name="Alvarado L."/>
            <person name="Berlin A."/>
            <person name="Borenstein D."/>
            <person name="Chen Z."/>
            <person name="Engels R."/>
            <person name="Freedman E."/>
            <person name="Gellesch M."/>
            <person name="Goldberg J."/>
            <person name="Griggs A."/>
            <person name="Gujja S."/>
            <person name="Heiman D."/>
            <person name="Hepburn T."/>
            <person name="Howarth C."/>
            <person name="Jen D."/>
            <person name="Larson L."/>
            <person name="Lewis B."/>
            <person name="Mehta T."/>
            <person name="Park D."/>
            <person name="Pearson M."/>
            <person name="Roberts A."/>
            <person name="Saif S."/>
            <person name="Shenoy N."/>
            <person name="Sisk P."/>
            <person name="Stolte C."/>
            <person name="Sykes S."/>
            <person name="Walk T."/>
            <person name="White J."/>
            <person name="Yandava C."/>
            <person name="Burger G."/>
            <person name="Gray M.W."/>
            <person name="Holland P.W.H."/>
            <person name="King N."/>
            <person name="Lang F.B.F."/>
            <person name="Roger A.J."/>
            <person name="Ruiz-Trillo I."/>
            <person name="Lander E."/>
            <person name="Nusbaum C."/>
        </authorList>
    </citation>
    <scope>NUCLEOTIDE SEQUENCE [LARGE SCALE GENOMIC DNA]</scope>
    <source>
        <strain evidence="3">ATCC 38327</strain>
    </source>
</reference>
<accession>A0A0L0T9X5</accession>
<evidence type="ECO:0000259" key="1">
    <source>
        <dbReference type="PROSITE" id="PS51186"/>
    </source>
</evidence>
<dbReference type="VEuPathDB" id="FungiDB:AMAG_20375"/>
<gene>
    <name evidence="2" type="ORF">AMAG_20375</name>
</gene>
<dbReference type="Proteomes" id="UP000054350">
    <property type="component" value="Unassembled WGS sequence"/>
</dbReference>
<dbReference type="CDD" id="cd04301">
    <property type="entry name" value="NAT_SF"/>
    <property type="match status" value="1"/>
</dbReference>
<feature type="domain" description="N-acetyltransferase" evidence="1">
    <location>
        <begin position="36"/>
        <end position="119"/>
    </location>
</feature>
<dbReference type="Pfam" id="PF00583">
    <property type="entry name" value="Acetyltransf_1"/>
    <property type="match status" value="1"/>
</dbReference>
<protein>
    <recommendedName>
        <fullName evidence="1">N-acetyltransferase domain-containing protein</fullName>
    </recommendedName>
</protein>
<evidence type="ECO:0000313" key="3">
    <source>
        <dbReference type="Proteomes" id="UP000054350"/>
    </source>
</evidence>
<reference evidence="2 3" key="1">
    <citation type="submission" date="2009-11" db="EMBL/GenBank/DDBJ databases">
        <title>Annotation of Allomyces macrogynus ATCC 38327.</title>
        <authorList>
            <consortium name="The Broad Institute Genome Sequencing Platform"/>
            <person name="Russ C."/>
            <person name="Cuomo C."/>
            <person name="Burger G."/>
            <person name="Gray M.W."/>
            <person name="Holland P.W.H."/>
            <person name="King N."/>
            <person name="Lang F.B.F."/>
            <person name="Roger A.J."/>
            <person name="Ruiz-Trillo I."/>
            <person name="Young S.K."/>
            <person name="Zeng Q."/>
            <person name="Gargeya S."/>
            <person name="Fitzgerald M."/>
            <person name="Haas B."/>
            <person name="Abouelleil A."/>
            <person name="Alvarado L."/>
            <person name="Arachchi H.M."/>
            <person name="Berlin A."/>
            <person name="Chapman S.B."/>
            <person name="Gearin G."/>
            <person name="Goldberg J."/>
            <person name="Griggs A."/>
            <person name="Gujja S."/>
            <person name="Hansen M."/>
            <person name="Heiman D."/>
            <person name="Howarth C."/>
            <person name="Larimer J."/>
            <person name="Lui A."/>
            <person name="MacDonald P.J.P."/>
            <person name="McCowen C."/>
            <person name="Montmayeur A."/>
            <person name="Murphy C."/>
            <person name="Neiman D."/>
            <person name="Pearson M."/>
            <person name="Priest M."/>
            <person name="Roberts A."/>
            <person name="Saif S."/>
            <person name="Shea T."/>
            <person name="Sisk P."/>
            <person name="Stolte C."/>
            <person name="Sykes S."/>
            <person name="Wortman J."/>
            <person name="Nusbaum C."/>
            <person name="Birren B."/>
        </authorList>
    </citation>
    <scope>NUCLEOTIDE SEQUENCE [LARGE SCALE GENOMIC DNA]</scope>
    <source>
        <strain evidence="2 3">ATCC 38327</strain>
    </source>
</reference>
<organism evidence="2 3">
    <name type="scientific">Allomyces macrogynus (strain ATCC 38327)</name>
    <name type="common">Allomyces javanicus var. macrogynus</name>
    <dbReference type="NCBI Taxonomy" id="578462"/>
    <lineage>
        <taxon>Eukaryota</taxon>
        <taxon>Fungi</taxon>
        <taxon>Fungi incertae sedis</taxon>
        <taxon>Blastocladiomycota</taxon>
        <taxon>Blastocladiomycetes</taxon>
        <taxon>Blastocladiales</taxon>
        <taxon>Blastocladiaceae</taxon>
        <taxon>Allomyces</taxon>
    </lineage>
</organism>
<dbReference type="InterPro" id="IPR016181">
    <property type="entry name" value="Acyl_CoA_acyltransferase"/>
</dbReference>
<evidence type="ECO:0000313" key="2">
    <source>
        <dbReference type="EMBL" id="KNE71500.1"/>
    </source>
</evidence>
<dbReference type="InterPro" id="IPR000182">
    <property type="entry name" value="GNAT_dom"/>
</dbReference>
<dbReference type="SUPFAM" id="SSF55729">
    <property type="entry name" value="Acyl-CoA N-acyltransferases (Nat)"/>
    <property type="match status" value="1"/>
</dbReference>
<dbReference type="OrthoDB" id="4738875at2759"/>
<dbReference type="EMBL" id="GG745372">
    <property type="protein sequence ID" value="KNE71500.1"/>
    <property type="molecule type" value="Genomic_DNA"/>
</dbReference>
<proteinExistence type="predicted"/>
<dbReference type="AlphaFoldDB" id="A0A0L0T9X5"/>
<name>A0A0L0T9X5_ALLM3</name>
<keyword evidence="3" id="KW-1185">Reference proteome</keyword>